<evidence type="ECO:0000313" key="2">
    <source>
        <dbReference type="Proteomes" id="UP001430953"/>
    </source>
</evidence>
<dbReference type="Proteomes" id="UP001430953">
    <property type="component" value="Unassembled WGS sequence"/>
</dbReference>
<name>A0AAW2GW68_9HYME</name>
<reference evidence="1 2" key="1">
    <citation type="submission" date="2023-03" db="EMBL/GenBank/DDBJ databases">
        <title>High recombination rates correlate with genetic variation in Cardiocondyla obscurior ants.</title>
        <authorList>
            <person name="Errbii M."/>
        </authorList>
    </citation>
    <scope>NUCLEOTIDE SEQUENCE [LARGE SCALE GENOMIC DNA]</scope>
    <source>
        <strain evidence="1">Alpha-2009</strain>
        <tissue evidence="1">Whole body</tissue>
    </source>
</reference>
<proteinExistence type="predicted"/>
<keyword evidence="2" id="KW-1185">Reference proteome</keyword>
<gene>
    <name evidence="1" type="ORF">PUN28_002804</name>
</gene>
<protein>
    <recommendedName>
        <fullName evidence="3">Ribosomal protein L2</fullName>
    </recommendedName>
</protein>
<dbReference type="EMBL" id="JADYXP020000002">
    <property type="protein sequence ID" value="KAL0131515.1"/>
    <property type="molecule type" value="Genomic_DNA"/>
</dbReference>
<evidence type="ECO:0000313" key="1">
    <source>
        <dbReference type="EMBL" id="KAL0131515.1"/>
    </source>
</evidence>
<accession>A0AAW2GW68</accession>
<evidence type="ECO:0008006" key="3">
    <source>
        <dbReference type="Google" id="ProtNLM"/>
    </source>
</evidence>
<comment type="caution">
    <text evidence="1">The sequence shown here is derived from an EMBL/GenBank/DDBJ whole genome shotgun (WGS) entry which is preliminary data.</text>
</comment>
<organism evidence="1 2">
    <name type="scientific">Cardiocondyla obscurior</name>
    <dbReference type="NCBI Taxonomy" id="286306"/>
    <lineage>
        <taxon>Eukaryota</taxon>
        <taxon>Metazoa</taxon>
        <taxon>Ecdysozoa</taxon>
        <taxon>Arthropoda</taxon>
        <taxon>Hexapoda</taxon>
        <taxon>Insecta</taxon>
        <taxon>Pterygota</taxon>
        <taxon>Neoptera</taxon>
        <taxon>Endopterygota</taxon>
        <taxon>Hymenoptera</taxon>
        <taxon>Apocrita</taxon>
        <taxon>Aculeata</taxon>
        <taxon>Formicoidea</taxon>
        <taxon>Formicidae</taxon>
        <taxon>Myrmicinae</taxon>
        <taxon>Cardiocondyla</taxon>
    </lineage>
</organism>
<dbReference type="AlphaFoldDB" id="A0AAW2GW68"/>
<sequence>MFAIVTGRGNPLSFFLSFSSFYYTDGKKPPDERRYVVLICHGSSGLRNRRRWPGKNFRGCSGFHNANYDRFTLPLRKRSRHRAGYHAAKQYRKLTDLSRARWRIKSCFKSRGPAKGVRRKRKEKEKTLDDSFQTHGIAPQQYPFHCIFHTTTLRSGARSICRGKCRNTFLILSDKRKKNILPIRGYKIIIINGNSEAPALYRV</sequence>